<dbReference type="Pfam" id="PF10333">
    <property type="entry name" value="Pga1"/>
    <property type="match status" value="1"/>
</dbReference>
<feature type="transmembrane region" description="Helical" evidence="2">
    <location>
        <begin position="204"/>
        <end position="222"/>
    </location>
</feature>
<feature type="region of interest" description="Disordered" evidence="1">
    <location>
        <begin position="130"/>
        <end position="152"/>
    </location>
</feature>
<organism evidence="4 5">
    <name type="scientific">Lachnellula subtilissima</name>
    <dbReference type="NCBI Taxonomy" id="602034"/>
    <lineage>
        <taxon>Eukaryota</taxon>
        <taxon>Fungi</taxon>
        <taxon>Dikarya</taxon>
        <taxon>Ascomycota</taxon>
        <taxon>Pezizomycotina</taxon>
        <taxon>Leotiomycetes</taxon>
        <taxon>Helotiales</taxon>
        <taxon>Lachnaceae</taxon>
        <taxon>Lachnellula</taxon>
    </lineage>
</organism>
<keyword evidence="5" id="KW-1185">Reference proteome</keyword>
<dbReference type="PANTHER" id="PTHR28022:SF1">
    <property type="entry name" value="GPI MANNOSYLTRANSFERASE 2 SUBUNIT PGA1"/>
    <property type="match status" value="1"/>
</dbReference>
<evidence type="ECO:0000256" key="1">
    <source>
        <dbReference type="SAM" id="MobiDB-lite"/>
    </source>
</evidence>
<evidence type="ECO:0000256" key="2">
    <source>
        <dbReference type="SAM" id="Phobius"/>
    </source>
</evidence>
<feature type="chain" id="PRO_5034203194" description="GPI mannosyltransferase 2 subunit PGA1" evidence="3">
    <location>
        <begin position="22"/>
        <end position="244"/>
    </location>
</feature>
<evidence type="ECO:0000313" key="4">
    <source>
        <dbReference type="EMBL" id="TVY35878.1"/>
    </source>
</evidence>
<dbReference type="EMBL" id="QGMJ01000481">
    <property type="protein sequence ID" value="TVY35878.1"/>
    <property type="molecule type" value="Genomic_DNA"/>
</dbReference>
<feature type="signal peptide" evidence="3">
    <location>
        <begin position="1"/>
        <end position="21"/>
    </location>
</feature>
<dbReference type="GO" id="GO:0006506">
    <property type="term" value="P:GPI anchor biosynthetic process"/>
    <property type="evidence" value="ECO:0007669"/>
    <property type="project" value="TreeGrafter"/>
</dbReference>
<sequence>MHFTVMWHFVPLLLQVCTVFANTEKVIFLGPSSLQVPVEHPTLEDLNLEPLSPQHWTLRTHIRAEFPTDSSKHGLASWYLLHRLEEGRRYEVRICWAATQPTSFRLETYDLPTVFENPKLITSLAQYSEGRQSEPTQIADEKPSIPHKPTAKCDRDDLSSTLFLQVFAAADYYTTNKTIMNNVPPVFVDIILDPFIFNVFPRSLLPTAAYIVLLAIGGWYLAKYAGSWFENLAKQDATEEKKKI</sequence>
<dbReference type="GO" id="GO:0000030">
    <property type="term" value="F:mannosyltransferase activity"/>
    <property type="evidence" value="ECO:0007669"/>
    <property type="project" value="TreeGrafter"/>
</dbReference>
<accession>A0A8H8RK94</accession>
<dbReference type="InterPro" id="IPR019433">
    <property type="entry name" value="GPI_ManTrfase_II_coact_Pga1"/>
</dbReference>
<reference evidence="4 5" key="1">
    <citation type="submission" date="2018-05" db="EMBL/GenBank/DDBJ databases">
        <title>Genome sequencing and assembly of the regulated plant pathogen Lachnellula willkommii and related sister species for the development of diagnostic species identification markers.</title>
        <authorList>
            <person name="Giroux E."/>
            <person name="Bilodeau G."/>
        </authorList>
    </citation>
    <scope>NUCLEOTIDE SEQUENCE [LARGE SCALE GENOMIC DNA]</scope>
    <source>
        <strain evidence="4 5">CBS 197.66</strain>
    </source>
</reference>
<gene>
    <name evidence="4" type="ORF">LSUB1_G004415</name>
</gene>
<keyword evidence="2" id="KW-0472">Membrane</keyword>
<dbReference type="PANTHER" id="PTHR28022">
    <property type="entry name" value="GPI MANNOSYLTRANSFERASE 2 SUBUNIT PGA1"/>
    <property type="match status" value="1"/>
</dbReference>
<comment type="caution">
    <text evidence="4">The sequence shown here is derived from an EMBL/GenBank/DDBJ whole genome shotgun (WGS) entry which is preliminary data.</text>
</comment>
<dbReference type="AlphaFoldDB" id="A0A8H8RK94"/>
<dbReference type="GO" id="GO:0031501">
    <property type="term" value="C:mannosyltransferase complex"/>
    <property type="evidence" value="ECO:0007669"/>
    <property type="project" value="TreeGrafter"/>
</dbReference>
<keyword evidence="2" id="KW-1133">Transmembrane helix</keyword>
<dbReference type="OrthoDB" id="3360032at2759"/>
<protein>
    <recommendedName>
        <fullName evidence="6">GPI mannosyltransferase 2 subunit PGA1</fullName>
    </recommendedName>
</protein>
<keyword evidence="2" id="KW-0812">Transmembrane</keyword>
<name>A0A8H8RK94_9HELO</name>
<evidence type="ECO:0000313" key="5">
    <source>
        <dbReference type="Proteomes" id="UP000462212"/>
    </source>
</evidence>
<proteinExistence type="predicted"/>
<dbReference type="Proteomes" id="UP000462212">
    <property type="component" value="Unassembled WGS sequence"/>
</dbReference>
<evidence type="ECO:0008006" key="6">
    <source>
        <dbReference type="Google" id="ProtNLM"/>
    </source>
</evidence>
<keyword evidence="3" id="KW-0732">Signal</keyword>
<dbReference type="GO" id="GO:0005789">
    <property type="term" value="C:endoplasmic reticulum membrane"/>
    <property type="evidence" value="ECO:0007669"/>
    <property type="project" value="TreeGrafter"/>
</dbReference>
<evidence type="ECO:0000256" key="3">
    <source>
        <dbReference type="SAM" id="SignalP"/>
    </source>
</evidence>